<evidence type="ECO:0000256" key="9">
    <source>
        <dbReference type="ARBA" id="ARBA00049267"/>
    </source>
</evidence>
<sequence>MSLRDVSPLSTISTNMAEFRSDKKHDFDLEVVLDAFRKCILPDGFFHLTGRLFGFVAKDLEGKMKAIEARKAADMESHYITLQSMMQYEIREGMVRARGQHASGTRQFLRLHYALEFILEFMRQLRCSDEHARTSHIASEVYSRTLSKHHPWITRKLAALAVHMLPSKKHLIDVMCKHDYNSVQTLIDDVRPKNSTRRILNAMELSRCLLRRTSVMAGFGRTETIRTVGSSAAFVELTSRRYPGLQRGHFASLTDADAANIERLVSGRVLTDLSELEGYNMDWMKTLRGSSKLVVRPKSTEEVAAVLRYCNDRRLAVVPQGGNTGLVGGSIPVFDEIIISTQLMNNIINMDDVSGILVCQAGCVLGKLDDYVKEYGFTMPLDLGAKGSCHIGGNLATNAGGLRLLRYGSLHGNVLGLEVVLPNGEILDCLSTLRKDNTGYDLKQLFVGSEGTLGIITAASILCPQQPNAVNVALLGVPTFKGVMNIFKKAKVHLGEILSAFELMDRESMEMVTENLKLSNPITSSRFYALIETSGSNKDHDEEKISSLLETLLNSGQITDGTLATDESKIQAVWSLRERLAEGLLCDGYCYKYDVSLPLSVWYDVVEEMRKRLEGAATHVVAYGHVGDGKNHDSFQETMDLIEPYFYDLVAKYKGCVSAEHGLGFRKKDFIYHSKSTSAVSLMKMVKNLIDPKGIMNPYKLLPTK</sequence>
<evidence type="ECO:0000256" key="7">
    <source>
        <dbReference type="ARBA" id="ARBA00039639"/>
    </source>
</evidence>
<keyword evidence="4" id="KW-0274">FAD</keyword>
<keyword evidence="12" id="KW-1185">Reference proteome</keyword>
<evidence type="ECO:0000256" key="3">
    <source>
        <dbReference type="ARBA" id="ARBA00022630"/>
    </source>
</evidence>
<dbReference type="STRING" id="400727.A0A2T7PUG5"/>
<dbReference type="InterPro" id="IPR016169">
    <property type="entry name" value="FAD-bd_PCMH_sub2"/>
</dbReference>
<dbReference type="PROSITE" id="PS51387">
    <property type="entry name" value="FAD_PCMH"/>
    <property type="match status" value="1"/>
</dbReference>
<name>A0A2T7PUG5_POMCA</name>
<dbReference type="SUPFAM" id="SSF55103">
    <property type="entry name" value="FAD-linked oxidases, C-terminal domain"/>
    <property type="match status" value="1"/>
</dbReference>
<dbReference type="InterPro" id="IPR016171">
    <property type="entry name" value="Vanillyl_alc_oxidase_C-sub2"/>
</dbReference>
<dbReference type="InterPro" id="IPR016166">
    <property type="entry name" value="FAD-bd_PCMH"/>
</dbReference>
<dbReference type="GO" id="GO:0071949">
    <property type="term" value="F:FAD binding"/>
    <property type="evidence" value="ECO:0007669"/>
    <property type="project" value="InterPro"/>
</dbReference>
<feature type="domain" description="FAD-binding PCMH-type" evidence="10">
    <location>
        <begin position="287"/>
        <end position="466"/>
    </location>
</feature>
<dbReference type="GO" id="GO:0120013">
    <property type="term" value="F:lipid transfer activity"/>
    <property type="evidence" value="ECO:0007669"/>
    <property type="project" value="InterPro"/>
</dbReference>
<dbReference type="Gene3D" id="3.30.43.10">
    <property type="entry name" value="Uridine Diphospho-n-acetylenolpyruvylglucosamine Reductase, domain 2"/>
    <property type="match status" value="1"/>
</dbReference>
<dbReference type="InterPro" id="IPR006094">
    <property type="entry name" value="Oxid_FAD_bind_N"/>
</dbReference>
<dbReference type="GO" id="GO:0005739">
    <property type="term" value="C:mitochondrion"/>
    <property type="evidence" value="ECO:0007669"/>
    <property type="project" value="TreeGrafter"/>
</dbReference>
<dbReference type="Proteomes" id="UP000245119">
    <property type="component" value="Linkage Group LG2"/>
</dbReference>
<dbReference type="InterPro" id="IPR016164">
    <property type="entry name" value="FAD-linked_Oxase-like_C"/>
</dbReference>
<dbReference type="Gene3D" id="3.30.70.2190">
    <property type="match status" value="1"/>
</dbReference>
<dbReference type="InterPro" id="IPR014830">
    <property type="entry name" value="Glycolipid_transfer_prot_dom"/>
</dbReference>
<protein>
    <recommendedName>
        <fullName evidence="7">D-2-hydroxyglutarate dehydrogenase, mitochondrial</fullName>
        <ecNumber evidence="6">1.1.99.39</ecNumber>
    </recommendedName>
</protein>
<dbReference type="FunFam" id="1.10.45.10:FF:000001">
    <property type="entry name" value="D-lactate dehydrogenase mitochondrial"/>
    <property type="match status" value="1"/>
</dbReference>
<evidence type="ECO:0000256" key="8">
    <source>
        <dbReference type="ARBA" id="ARBA00045410"/>
    </source>
</evidence>
<dbReference type="Gene3D" id="1.10.45.10">
    <property type="entry name" value="Vanillyl-alcohol Oxidase, Chain A, domain 4"/>
    <property type="match status" value="1"/>
</dbReference>
<dbReference type="InterPro" id="IPR036318">
    <property type="entry name" value="FAD-bd_PCMH-like_sf"/>
</dbReference>
<accession>A0A2T7PUG5</accession>
<dbReference type="Gene3D" id="3.30.465.10">
    <property type="match status" value="1"/>
</dbReference>
<dbReference type="Pfam" id="PF02913">
    <property type="entry name" value="FAD-oxidase_C"/>
    <property type="match status" value="1"/>
</dbReference>
<reference evidence="11 12" key="1">
    <citation type="submission" date="2018-04" db="EMBL/GenBank/DDBJ databases">
        <title>The genome of golden apple snail Pomacea canaliculata provides insight into stress tolerance and invasive adaptation.</title>
        <authorList>
            <person name="Liu C."/>
            <person name="Liu B."/>
            <person name="Ren Y."/>
            <person name="Zhang Y."/>
            <person name="Wang H."/>
            <person name="Li S."/>
            <person name="Jiang F."/>
            <person name="Yin L."/>
            <person name="Zhang G."/>
            <person name="Qian W."/>
            <person name="Fan W."/>
        </authorList>
    </citation>
    <scope>NUCLEOTIDE SEQUENCE [LARGE SCALE GENOMIC DNA]</scope>
    <source>
        <strain evidence="11">SZHN2017</strain>
        <tissue evidence="11">Muscle</tissue>
    </source>
</reference>
<evidence type="ECO:0000256" key="4">
    <source>
        <dbReference type="ARBA" id="ARBA00022827"/>
    </source>
</evidence>
<comment type="catalytic activity">
    <reaction evidence="9">
        <text>(R)-malate + A = oxaloacetate + AH2</text>
        <dbReference type="Rhea" id="RHEA:67460"/>
        <dbReference type="ChEBI" id="CHEBI:13193"/>
        <dbReference type="ChEBI" id="CHEBI:15588"/>
        <dbReference type="ChEBI" id="CHEBI:16452"/>
        <dbReference type="ChEBI" id="CHEBI:17499"/>
    </reaction>
    <physiologicalReaction direction="left-to-right" evidence="9">
        <dbReference type="Rhea" id="RHEA:67461"/>
    </physiologicalReaction>
</comment>
<evidence type="ECO:0000256" key="2">
    <source>
        <dbReference type="ARBA" id="ARBA00008000"/>
    </source>
</evidence>
<dbReference type="Pfam" id="PF01565">
    <property type="entry name" value="FAD_binding_4"/>
    <property type="match status" value="1"/>
</dbReference>
<dbReference type="InterPro" id="IPR004113">
    <property type="entry name" value="FAD-bd_oxidored_4_C"/>
</dbReference>
<dbReference type="FunFam" id="3.30.43.10:FF:000011">
    <property type="entry name" value="D-lactate dehydrogenase (Cytochrome)"/>
    <property type="match status" value="1"/>
</dbReference>
<comment type="function">
    <text evidence="8">Catalyzes the oxidation of D-2-hydroxyglutarate (D-2-HG) to alpha-ketoglutarate. Also catalyzes the oxidation of other D-2-hydroxyacids, such as D-malate (D-MAL) and D-lactate (D-LAC). Exhibits high activities towards D-2-HG and D-MAL but a very weak activity towards D-LAC.</text>
</comment>
<dbReference type="PANTHER" id="PTHR43716">
    <property type="entry name" value="D-2-HYDROXYGLUTARATE DEHYDROGENASE, MITOCHONDRIAL"/>
    <property type="match status" value="1"/>
</dbReference>
<comment type="caution">
    <text evidence="11">The sequence shown here is derived from an EMBL/GenBank/DDBJ whole genome shotgun (WGS) entry which is preliminary data.</text>
</comment>
<organism evidence="11 12">
    <name type="scientific">Pomacea canaliculata</name>
    <name type="common">Golden apple snail</name>
    <dbReference type="NCBI Taxonomy" id="400727"/>
    <lineage>
        <taxon>Eukaryota</taxon>
        <taxon>Metazoa</taxon>
        <taxon>Spiralia</taxon>
        <taxon>Lophotrochozoa</taxon>
        <taxon>Mollusca</taxon>
        <taxon>Gastropoda</taxon>
        <taxon>Caenogastropoda</taxon>
        <taxon>Architaenioglossa</taxon>
        <taxon>Ampullarioidea</taxon>
        <taxon>Ampullariidae</taxon>
        <taxon>Pomacea</taxon>
    </lineage>
</organism>
<gene>
    <name evidence="11" type="ORF">C0Q70_04054</name>
</gene>
<dbReference type="GO" id="GO:0051990">
    <property type="term" value="F:(R)-2-hydroxyglutarate dehydrogenase activity"/>
    <property type="evidence" value="ECO:0007669"/>
    <property type="project" value="UniProtKB-EC"/>
</dbReference>
<dbReference type="Gene3D" id="3.30.70.2740">
    <property type="match status" value="1"/>
</dbReference>
<dbReference type="EMBL" id="PZQS01000002">
    <property type="protein sequence ID" value="PVD37061.1"/>
    <property type="molecule type" value="Genomic_DNA"/>
</dbReference>
<dbReference type="SUPFAM" id="SSF110004">
    <property type="entry name" value="Glycolipid transfer protein, GLTP"/>
    <property type="match status" value="1"/>
</dbReference>
<evidence type="ECO:0000259" key="10">
    <source>
        <dbReference type="PROSITE" id="PS51387"/>
    </source>
</evidence>
<evidence type="ECO:0000313" key="12">
    <source>
        <dbReference type="Proteomes" id="UP000245119"/>
    </source>
</evidence>
<dbReference type="EC" id="1.1.99.39" evidence="6"/>
<dbReference type="OrthoDB" id="116883at2759"/>
<comment type="cofactor">
    <cofactor evidence="1">
        <name>FAD</name>
        <dbReference type="ChEBI" id="CHEBI:57692"/>
    </cofactor>
</comment>
<proteinExistence type="inferred from homology"/>
<evidence type="ECO:0000256" key="1">
    <source>
        <dbReference type="ARBA" id="ARBA00001974"/>
    </source>
</evidence>
<dbReference type="InterPro" id="IPR036497">
    <property type="entry name" value="GLTP_sf"/>
</dbReference>
<dbReference type="InterPro" id="IPR051264">
    <property type="entry name" value="FAD-oxidored/transferase_4"/>
</dbReference>
<dbReference type="Pfam" id="PF08718">
    <property type="entry name" value="GLTP"/>
    <property type="match status" value="1"/>
</dbReference>
<keyword evidence="3" id="KW-0285">Flavoprotein</keyword>
<evidence type="ECO:0000256" key="6">
    <source>
        <dbReference type="ARBA" id="ARBA00039003"/>
    </source>
</evidence>
<keyword evidence="5" id="KW-0560">Oxidoreductase</keyword>
<comment type="similarity">
    <text evidence="2">Belongs to the FAD-binding oxidoreductase/transferase type 4 family.</text>
</comment>
<dbReference type="InterPro" id="IPR016167">
    <property type="entry name" value="FAD-bd_PCMH_sub1"/>
</dbReference>
<dbReference type="SUPFAM" id="SSF56176">
    <property type="entry name" value="FAD-binding/transporter-associated domain-like"/>
    <property type="match status" value="1"/>
</dbReference>
<dbReference type="FunFam" id="3.30.70.2190:FF:000001">
    <property type="entry name" value="D-2-hydroxyglutarate dehydrogenase mitochondrial"/>
    <property type="match status" value="1"/>
</dbReference>
<dbReference type="Gene3D" id="1.10.3520.10">
    <property type="entry name" value="Glycolipid transfer protein"/>
    <property type="match status" value="1"/>
</dbReference>
<dbReference type="AlphaFoldDB" id="A0A2T7PUG5"/>
<dbReference type="PANTHER" id="PTHR43716:SF1">
    <property type="entry name" value="D-2-HYDROXYGLUTARATE DEHYDROGENASE, MITOCHONDRIAL"/>
    <property type="match status" value="1"/>
</dbReference>
<evidence type="ECO:0000256" key="5">
    <source>
        <dbReference type="ARBA" id="ARBA00023002"/>
    </source>
</evidence>
<evidence type="ECO:0000313" key="11">
    <source>
        <dbReference type="EMBL" id="PVD37061.1"/>
    </source>
</evidence>
<dbReference type="FunFam" id="3.30.465.10:FF:000053">
    <property type="entry name" value="D-lactate dehydrogenase (Cytochrome), putative"/>
    <property type="match status" value="1"/>
</dbReference>